<evidence type="ECO:0000313" key="1">
    <source>
        <dbReference type="EMBL" id="MBA5630184.1"/>
    </source>
</evidence>
<dbReference type="InterPro" id="IPR046155">
    <property type="entry name" value="DUF6157"/>
</dbReference>
<keyword evidence="2" id="KW-1185">Reference proteome</keyword>
<dbReference type="RefSeq" id="WP_182043786.1">
    <property type="nucleotide sequence ID" value="NZ_JACDZE010000003.1"/>
</dbReference>
<evidence type="ECO:0000313" key="2">
    <source>
        <dbReference type="Proteomes" id="UP000552241"/>
    </source>
</evidence>
<dbReference type="Proteomes" id="UP000552241">
    <property type="component" value="Unassembled WGS sequence"/>
</dbReference>
<gene>
    <name evidence="1" type="ORF">HU137_10405</name>
</gene>
<name>A0A838ZT72_9FLAO</name>
<dbReference type="EMBL" id="JACDZE010000003">
    <property type="protein sequence ID" value="MBA5630184.1"/>
    <property type="molecule type" value="Genomic_DNA"/>
</dbReference>
<reference evidence="1 2" key="1">
    <citation type="submission" date="2020-07" db="EMBL/GenBank/DDBJ databases">
        <title>Moheibacter lacus sp. nov., a member of the family Flavobacteriaceae isolated from freshwater lake sediment.</title>
        <authorList>
            <person name="Liu Y."/>
        </authorList>
    </citation>
    <scope>NUCLEOTIDE SEQUENCE [LARGE SCALE GENOMIC DNA]</scope>
    <source>
        <strain evidence="1 2">BDHS18</strain>
    </source>
</reference>
<accession>A0A838ZT72</accession>
<comment type="caution">
    <text evidence="1">The sequence shown here is derived from an EMBL/GenBank/DDBJ whole genome shotgun (WGS) entry which is preliminary data.</text>
</comment>
<sequence length="134" mass="15706">MHTTNYFNAFLEPAEDCPVLESEIPKMRGESKSVALLQFEMIAHHPYQYTSDEVLFSIYALRNNLSQNQTEKEIFFSRGQACFRASPLTKRYGWGIHFDEKGRMALYNFDSPDYQKLKNNPDLTLVKAMRNKRK</sequence>
<proteinExistence type="predicted"/>
<protein>
    <submittedName>
        <fullName evidence="1">Uncharacterized protein</fullName>
    </submittedName>
</protein>
<dbReference type="AlphaFoldDB" id="A0A838ZT72"/>
<organism evidence="1 2">
    <name type="scientific">Moheibacter lacus</name>
    <dbReference type="NCBI Taxonomy" id="2745851"/>
    <lineage>
        <taxon>Bacteria</taxon>
        <taxon>Pseudomonadati</taxon>
        <taxon>Bacteroidota</taxon>
        <taxon>Flavobacteriia</taxon>
        <taxon>Flavobacteriales</taxon>
        <taxon>Weeksellaceae</taxon>
        <taxon>Moheibacter</taxon>
    </lineage>
</organism>
<dbReference type="Pfam" id="PF19654">
    <property type="entry name" value="DUF6157"/>
    <property type="match status" value="1"/>
</dbReference>